<accession>A0AAV6WUR1</accession>
<dbReference type="EMBL" id="WHWC01000011">
    <property type="protein sequence ID" value="KAG8374113.1"/>
    <property type="molecule type" value="Genomic_DNA"/>
</dbReference>
<sequence length="249" mass="29437">MNTPMLRVIPASPNEPKDQGQNDMTNMGKPRRWRGTHPSMNDKRNAAGNRLNHPKQKAQMLPDSNSNRPVKKESIEAHEDLSPFLQRYYLRNESRDWSGLHLFKSIWIEAREDLSAFLRRTNLLGQMRNSIYFHKVRLYGKQCVSYSFDNDRYYLRNESRDWSGLDPYKSIWIEALEDLSAFLQRTDLLGQMRNSIYLPKVISRNESRDWSGLDPFKSIWVEAPEDLTDFLQRKTKKLAISAFRFFFQP</sequence>
<name>A0AAV6WUR1_9LAMI</name>
<dbReference type="Proteomes" id="UP000826271">
    <property type="component" value="Unassembled WGS sequence"/>
</dbReference>
<protein>
    <submittedName>
        <fullName evidence="2">Uncharacterized protein</fullName>
    </submittedName>
</protein>
<keyword evidence="3" id="KW-1185">Reference proteome</keyword>
<feature type="region of interest" description="Disordered" evidence="1">
    <location>
        <begin position="1"/>
        <end position="70"/>
    </location>
</feature>
<dbReference type="AlphaFoldDB" id="A0AAV6WUR1"/>
<comment type="caution">
    <text evidence="2">The sequence shown here is derived from an EMBL/GenBank/DDBJ whole genome shotgun (WGS) entry which is preliminary data.</text>
</comment>
<evidence type="ECO:0000256" key="1">
    <source>
        <dbReference type="SAM" id="MobiDB-lite"/>
    </source>
</evidence>
<organism evidence="2 3">
    <name type="scientific">Buddleja alternifolia</name>
    <dbReference type="NCBI Taxonomy" id="168488"/>
    <lineage>
        <taxon>Eukaryota</taxon>
        <taxon>Viridiplantae</taxon>
        <taxon>Streptophyta</taxon>
        <taxon>Embryophyta</taxon>
        <taxon>Tracheophyta</taxon>
        <taxon>Spermatophyta</taxon>
        <taxon>Magnoliopsida</taxon>
        <taxon>eudicotyledons</taxon>
        <taxon>Gunneridae</taxon>
        <taxon>Pentapetalae</taxon>
        <taxon>asterids</taxon>
        <taxon>lamiids</taxon>
        <taxon>Lamiales</taxon>
        <taxon>Scrophulariaceae</taxon>
        <taxon>Buddlejeae</taxon>
        <taxon>Buddleja</taxon>
    </lineage>
</organism>
<proteinExistence type="predicted"/>
<reference evidence="2" key="1">
    <citation type="submission" date="2019-10" db="EMBL/GenBank/DDBJ databases">
        <authorList>
            <person name="Zhang R."/>
            <person name="Pan Y."/>
            <person name="Wang J."/>
            <person name="Ma R."/>
            <person name="Yu S."/>
        </authorList>
    </citation>
    <scope>NUCLEOTIDE SEQUENCE</scope>
    <source>
        <strain evidence="2">LA-IB0</strain>
        <tissue evidence="2">Leaf</tissue>
    </source>
</reference>
<gene>
    <name evidence="2" type="ORF">BUALT_Bualt11G0097100</name>
</gene>
<evidence type="ECO:0000313" key="3">
    <source>
        <dbReference type="Proteomes" id="UP000826271"/>
    </source>
</evidence>
<evidence type="ECO:0000313" key="2">
    <source>
        <dbReference type="EMBL" id="KAG8374113.1"/>
    </source>
</evidence>